<feature type="region of interest" description="Disordered" evidence="6">
    <location>
        <begin position="1"/>
        <end position="44"/>
    </location>
</feature>
<reference evidence="8 9" key="1">
    <citation type="submission" date="2015-03" db="EMBL/GenBank/DDBJ databases">
        <title>Genomics and transcriptomics of the oil-accumulating basidiomycete yeast T. oleaginosus allow insights into substrate utilization and the diverse evolutionary trajectories of mating systems in fungi.</title>
        <authorList>
            <consortium name="DOE Joint Genome Institute"/>
            <person name="Kourist R."/>
            <person name="Kracht O."/>
            <person name="Bracharz F."/>
            <person name="Lipzen A."/>
            <person name="Nolan M."/>
            <person name="Ohm R."/>
            <person name="Grigoriev I."/>
            <person name="Sun S."/>
            <person name="Heitman J."/>
            <person name="Bruck T."/>
            <person name="Nowrousian M."/>
        </authorList>
    </citation>
    <scope>NUCLEOTIDE SEQUENCE [LARGE SCALE GENOMIC DNA]</scope>
    <source>
        <strain evidence="8 9">IBC0246</strain>
    </source>
</reference>
<organism evidence="8 9">
    <name type="scientific">Cutaneotrichosporon oleaginosum</name>
    <dbReference type="NCBI Taxonomy" id="879819"/>
    <lineage>
        <taxon>Eukaryota</taxon>
        <taxon>Fungi</taxon>
        <taxon>Dikarya</taxon>
        <taxon>Basidiomycota</taxon>
        <taxon>Agaricomycotina</taxon>
        <taxon>Tremellomycetes</taxon>
        <taxon>Trichosporonales</taxon>
        <taxon>Trichosporonaceae</taxon>
        <taxon>Cutaneotrichosporon</taxon>
    </lineage>
</organism>
<feature type="transmembrane region" description="Helical" evidence="7">
    <location>
        <begin position="341"/>
        <end position="365"/>
    </location>
</feature>
<feature type="transmembrane region" description="Helical" evidence="7">
    <location>
        <begin position="207"/>
        <end position="226"/>
    </location>
</feature>
<evidence type="ECO:0000313" key="8">
    <source>
        <dbReference type="EMBL" id="KLT44951.1"/>
    </source>
</evidence>
<dbReference type="EMBL" id="KQ087183">
    <property type="protein sequence ID" value="KLT44951.1"/>
    <property type="molecule type" value="Genomic_DNA"/>
</dbReference>
<feature type="transmembrane region" description="Helical" evidence="7">
    <location>
        <begin position="372"/>
        <end position="392"/>
    </location>
</feature>
<evidence type="ECO:0000256" key="5">
    <source>
        <dbReference type="ARBA" id="ARBA00023136"/>
    </source>
</evidence>
<dbReference type="Gene3D" id="1.20.1250.20">
    <property type="entry name" value="MFS general substrate transporter like domains"/>
    <property type="match status" value="2"/>
</dbReference>
<dbReference type="Proteomes" id="UP000053611">
    <property type="component" value="Unassembled WGS sequence"/>
</dbReference>
<evidence type="ECO:0000256" key="6">
    <source>
        <dbReference type="SAM" id="MobiDB-lite"/>
    </source>
</evidence>
<keyword evidence="3 7" id="KW-0812">Transmembrane</keyword>
<feature type="transmembrane region" description="Helical" evidence="7">
    <location>
        <begin position="238"/>
        <end position="260"/>
    </location>
</feature>
<dbReference type="InterPro" id="IPR011701">
    <property type="entry name" value="MFS"/>
</dbReference>
<keyword evidence="2" id="KW-0813">Transport</keyword>
<gene>
    <name evidence="8" type="ORF">CC85DRAFT_269930</name>
</gene>
<keyword evidence="9" id="KW-1185">Reference proteome</keyword>
<dbReference type="AlphaFoldDB" id="A0A0J0XV69"/>
<keyword evidence="5 7" id="KW-0472">Membrane</keyword>
<protein>
    <submittedName>
        <fullName evidence="8">Phthalate transporter</fullName>
    </submittedName>
</protein>
<feature type="transmembrane region" description="Helical" evidence="7">
    <location>
        <begin position="398"/>
        <end position="422"/>
    </location>
</feature>
<dbReference type="GO" id="GO:0016020">
    <property type="term" value="C:membrane"/>
    <property type="evidence" value="ECO:0007669"/>
    <property type="project" value="UniProtKB-SubCell"/>
</dbReference>
<evidence type="ECO:0000313" key="9">
    <source>
        <dbReference type="Proteomes" id="UP000053611"/>
    </source>
</evidence>
<evidence type="ECO:0000256" key="2">
    <source>
        <dbReference type="ARBA" id="ARBA00022448"/>
    </source>
</evidence>
<evidence type="ECO:0000256" key="7">
    <source>
        <dbReference type="SAM" id="Phobius"/>
    </source>
</evidence>
<dbReference type="Pfam" id="PF07690">
    <property type="entry name" value="MFS_1"/>
    <property type="match status" value="1"/>
</dbReference>
<feature type="transmembrane region" description="Helical" evidence="7">
    <location>
        <begin position="170"/>
        <end position="195"/>
    </location>
</feature>
<feature type="transmembrane region" description="Helical" evidence="7">
    <location>
        <begin position="467"/>
        <end position="488"/>
    </location>
</feature>
<dbReference type="InterPro" id="IPR036259">
    <property type="entry name" value="MFS_trans_sf"/>
</dbReference>
<dbReference type="PANTHER" id="PTHR43791:SF3">
    <property type="entry name" value="MAJOR FACILITATOR SUPERFAMILY (MFS) PROFILE DOMAIN-CONTAINING PROTEIN"/>
    <property type="match status" value="1"/>
</dbReference>
<dbReference type="SUPFAM" id="SSF103473">
    <property type="entry name" value="MFS general substrate transporter"/>
    <property type="match status" value="1"/>
</dbReference>
<sequence>MSHYSEKDEFHKQAKAEIHHSERDDRSSPDPYQERPEDLEDHRSRQVDIDHGFDPMEVNSTVRKVDFRLIPILSAMYCISLIDRTNLSLARAANKLQMNIDLDLAKADGSSHGNRYGLATIMFFIPYIILEVPSQLGLRKFGARWWLGTATVLWGFVMIGMGFVKNWQSLVALRAVLGVFEACLFPGAAFLISCWYPRHQMAMRNSFFYCLSIVLSGLSSIMAWGISQLHKRQNLHGWQWIFIIQGALTVFVGCMGYLFITDFPDKAHFLSDHQKNIIITRIQRDRGDAEVDKLTMPLFLEYITDFKLWLFGFFFGSTTLGSYSLAYFLPGILGQMGFSNALAQILVAPPYVWCIAPCVAVSIFSDRTRMRAAGVSFNAICLIVGTCMYSQLPHAQKAARYAGIFLAIGGCNSNVPLILAWAQSSIRRQSKRGFASALIVAWGGVGGILSGVAFMEKEAKKGYPTGVYLTLALNTCVVLFSMSLMLYFKWMNRRADRGLVVIEGSPAFRYQG</sequence>
<name>A0A0J0XV69_9TREE</name>
<evidence type="ECO:0000256" key="4">
    <source>
        <dbReference type="ARBA" id="ARBA00022989"/>
    </source>
</evidence>
<keyword evidence="4 7" id="KW-1133">Transmembrane helix</keyword>
<accession>A0A0J0XV69</accession>
<feature type="transmembrane region" description="Helical" evidence="7">
    <location>
        <begin position="145"/>
        <end position="164"/>
    </location>
</feature>
<dbReference type="OrthoDB" id="3639251at2759"/>
<proteinExistence type="predicted"/>
<feature type="transmembrane region" description="Helical" evidence="7">
    <location>
        <begin position="434"/>
        <end position="455"/>
    </location>
</feature>
<dbReference type="GO" id="GO:0022857">
    <property type="term" value="F:transmembrane transporter activity"/>
    <property type="evidence" value="ECO:0007669"/>
    <property type="project" value="InterPro"/>
</dbReference>
<dbReference type="PANTHER" id="PTHR43791">
    <property type="entry name" value="PERMEASE-RELATED"/>
    <property type="match status" value="1"/>
</dbReference>
<dbReference type="GeneID" id="28981771"/>
<evidence type="ECO:0000256" key="1">
    <source>
        <dbReference type="ARBA" id="ARBA00004141"/>
    </source>
</evidence>
<dbReference type="FunFam" id="1.20.1250.20:FF:000018">
    <property type="entry name" value="MFS transporter permease"/>
    <property type="match status" value="1"/>
</dbReference>
<feature type="transmembrane region" description="Helical" evidence="7">
    <location>
        <begin position="116"/>
        <end position="133"/>
    </location>
</feature>
<feature type="transmembrane region" description="Helical" evidence="7">
    <location>
        <begin position="308"/>
        <end position="329"/>
    </location>
</feature>
<evidence type="ECO:0000256" key="3">
    <source>
        <dbReference type="ARBA" id="ARBA00022692"/>
    </source>
</evidence>
<comment type="subcellular location">
    <subcellularLocation>
        <location evidence="1">Membrane</location>
        <topology evidence="1">Multi-pass membrane protein</topology>
    </subcellularLocation>
</comment>